<name>A0A1Y5S095_9PROT</name>
<dbReference type="PANTHER" id="PTHR43591">
    <property type="entry name" value="METHYLTRANSFERASE"/>
    <property type="match status" value="1"/>
</dbReference>
<keyword evidence="2" id="KW-0489">Methyltransferase</keyword>
<dbReference type="GO" id="GO:0032259">
    <property type="term" value="P:methylation"/>
    <property type="evidence" value="ECO:0007669"/>
    <property type="project" value="UniProtKB-KW"/>
</dbReference>
<sequence>MKRARPNSANSGPGIEDVRNFWNRNPLWTGESAFEPGTREFFEEHRQVYREDCFAGRMDETIFPPEPGKQRVLDLGCGVGFWLIEYWERGFRSLCGADLSARSLEVATRRCALYGVEAELVEQNAEALDFADGAFTHVNCQGVIHHTPHPERAIAEIHRVLAPGGTASISVYYRNVILRHYRLFLPLIRLVHRLGGALKGRGRETIFALDDADKVVRYYDGAENPIGYAYTVGMLRTLVHPFEIERVYFHFFPARALPFALPKFLHRLLDRRLPFMIYASLRKPTG</sequence>
<dbReference type="Pfam" id="PF13649">
    <property type="entry name" value="Methyltransf_25"/>
    <property type="match status" value="1"/>
</dbReference>
<feature type="domain" description="Methyltransferase" evidence="1">
    <location>
        <begin position="72"/>
        <end position="165"/>
    </location>
</feature>
<dbReference type="Proteomes" id="UP000193200">
    <property type="component" value="Unassembled WGS sequence"/>
</dbReference>
<organism evidence="2 3">
    <name type="scientific">Oceanibacterium hippocampi</name>
    <dbReference type="NCBI Taxonomy" id="745714"/>
    <lineage>
        <taxon>Bacteria</taxon>
        <taxon>Pseudomonadati</taxon>
        <taxon>Pseudomonadota</taxon>
        <taxon>Alphaproteobacteria</taxon>
        <taxon>Sneathiellales</taxon>
        <taxon>Sneathiellaceae</taxon>
        <taxon>Oceanibacterium</taxon>
    </lineage>
</organism>
<dbReference type="InterPro" id="IPR029063">
    <property type="entry name" value="SAM-dependent_MTases_sf"/>
</dbReference>
<dbReference type="RefSeq" id="WP_176244924.1">
    <property type="nucleotide sequence ID" value="NZ_FWFR01000001.1"/>
</dbReference>
<keyword evidence="2" id="KW-0808">Transferase</keyword>
<dbReference type="AlphaFoldDB" id="A0A1Y5S095"/>
<dbReference type="Gene3D" id="3.40.50.150">
    <property type="entry name" value="Vaccinia Virus protein VP39"/>
    <property type="match status" value="1"/>
</dbReference>
<dbReference type="GO" id="GO:0102082">
    <property type="term" value="F:demethylrebeccamycin--D-glucose O-methyltransferase activity"/>
    <property type="evidence" value="ECO:0007669"/>
    <property type="project" value="UniProtKB-EC"/>
</dbReference>
<gene>
    <name evidence="2" type="primary">rebM_1</name>
    <name evidence="2" type="ORF">OCH7691_01027</name>
</gene>
<keyword evidence="3" id="KW-1185">Reference proteome</keyword>
<dbReference type="InParanoid" id="A0A1Y5S095"/>
<dbReference type="CDD" id="cd02440">
    <property type="entry name" value="AdoMet_MTases"/>
    <property type="match status" value="1"/>
</dbReference>
<proteinExistence type="predicted"/>
<protein>
    <submittedName>
        <fullName evidence="2">Demethylrebeccamycin-D-glucose O-methyltransferase</fullName>
        <ecNumber evidence="2">2.1.1.164</ecNumber>
    </submittedName>
</protein>
<evidence type="ECO:0000259" key="1">
    <source>
        <dbReference type="Pfam" id="PF13649"/>
    </source>
</evidence>
<dbReference type="InterPro" id="IPR041698">
    <property type="entry name" value="Methyltransf_25"/>
</dbReference>
<dbReference type="EMBL" id="FWFR01000001">
    <property type="protein sequence ID" value="SLN29695.1"/>
    <property type="molecule type" value="Genomic_DNA"/>
</dbReference>
<evidence type="ECO:0000313" key="2">
    <source>
        <dbReference type="EMBL" id="SLN29695.1"/>
    </source>
</evidence>
<dbReference type="SUPFAM" id="SSF53335">
    <property type="entry name" value="S-adenosyl-L-methionine-dependent methyltransferases"/>
    <property type="match status" value="1"/>
</dbReference>
<accession>A0A1Y5S095</accession>
<evidence type="ECO:0000313" key="3">
    <source>
        <dbReference type="Proteomes" id="UP000193200"/>
    </source>
</evidence>
<reference evidence="2 3" key="1">
    <citation type="submission" date="2017-03" db="EMBL/GenBank/DDBJ databases">
        <authorList>
            <person name="Afonso C.L."/>
            <person name="Miller P.J."/>
            <person name="Scott M.A."/>
            <person name="Spackman E."/>
            <person name="Goraichik I."/>
            <person name="Dimitrov K.M."/>
            <person name="Suarez D.L."/>
            <person name="Swayne D.E."/>
        </authorList>
    </citation>
    <scope>NUCLEOTIDE SEQUENCE [LARGE SCALE GENOMIC DNA]</scope>
    <source>
        <strain evidence="2 3">CECT 7691</strain>
    </source>
</reference>
<dbReference type="EC" id="2.1.1.164" evidence="2"/>